<evidence type="ECO:0000313" key="7">
    <source>
        <dbReference type="EMBL" id="SEA66382.1"/>
    </source>
</evidence>
<evidence type="ECO:0000313" key="8">
    <source>
        <dbReference type="Proteomes" id="UP000199397"/>
    </source>
</evidence>
<feature type="transmembrane region" description="Helical" evidence="6">
    <location>
        <begin position="12"/>
        <end position="37"/>
    </location>
</feature>
<reference evidence="7 8" key="1">
    <citation type="submission" date="2016-10" db="EMBL/GenBank/DDBJ databases">
        <authorList>
            <person name="de Groot N.N."/>
        </authorList>
    </citation>
    <scope>NUCLEOTIDE SEQUENCE [LARGE SCALE GENOMIC DNA]</scope>
    <source>
        <strain evidence="7 8">DSM 21228</strain>
    </source>
</reference>
<feature type="transmembrane region" description="Helical" evidence="6">
    <location>
        <begin position="245"/>
        <end position="264"/>
    </location>
</feature>
<dbReference type="CDD" id="cd16917">
    <property type="entry name" value="HATPase_UhpB-NarQ-NarX-like"/>
    <property type="match status" value="1"/>
</dbReference>
<feature type="transmembrane region" description="Helical" evidence="6">
    <location>
        <begin position="270"/>
        <end position="286"/>
    </location>
</feature>
<dbReference type="PANTHER" id="PTHR24421">
    <property type="entry name" value="NITRATE/NITRITE SENSOR PROTEIN NARX-RELATED"/>
    <property type="match status" value="1"/>
</dbReference>
<feature type="transmembrane region" description="Helical" evidence="6">
    <location>
        <begin position="395"/>
        <end position="412"/>
    </location>
</feature>
<feature type="transmembrane region" description="Helical" evidence="6">
    <location>
        <begin position="369"/>
        <end position="389"/>
    </location>
</feature>
<organism evidence="7 8">
    <name type="scientific">Thiothrix caldifontis</name>
    <dbReference type="NCBI Taxonomy" id="525918"/>
    <lineage>
        <taxon>Bacteria</taxon>
        <taxon>Pseudomonadati</taxon>
        <taxon>Pseudomonadota</taxon>
        <taxon>Gammaproteobacteria</taxon>
        <taxon>Thiotrichales</taxon>
        <taxon>Thiotrichaceae</taxon>
        <taxon>Thiothrix</taxon>
    </lineage>
</organism>
<evidence type="ECO:0000256" key="6">
    <source>
        <dbReference type="SAM" id="Phobius"/>
    </source>
</evidence>
<dbReference type="GO" id="GO:0004673">
    <property type="term" value="F:protein histidine kinase activity"/>
    <property type="evidence" value="ECO:0007669"/>
    <property type="project" value="UniProtKB-EC"/>
</dbReference>
<feature type="transmembrane region" description="Helical" evidence="6">
    <location>
        <begin position="179"/>
        <end position="201"/>
    </location>
</feature>
<dbReference type="EMBL" id="FNQP01000011">
    <property type="protein sequence ID" value="SEA66382.1"/>
    <property type="molecule type" value="Genomic_DNA"/>
</dbReference>
<comment type="catalytic activity">
    <reaction evidence="1">
        <text>ATP + protein L-histidine = ADP + protein N-phospho-L-histidine.</text>
        <dbReference type="EC" id="2.7.13.3"/>
    </reaction>
</comment>
<keyword evidence="5" id="KW-0902">Two-component regulatory system</keyword>
<dbReference type="STRING" id="525918.SAMN05660964_02112"/>
<keyword evidence="6" id="KW-1133">Transmembrane helix</keyword>
<sequence length="726" mass="81614">MVVADWREKLALSPASVMLLTLLFIVLTQGAAVYTLLQQPWTGLRLEPDTASGFVRVVAVDPGSPADGNIPVSVILTSLTVADEKIPLTSNLFMYAFLQQNYRTYEISLNHQVNINQGLVSGKLLTLTDQNNQQYVLIPQRQTPLHSIPVYFWVFLATFSIIPLLSAFVWSYKPNTRGVAFLFFAGVGCYGFHFVGTLNFAKEFFFDRQITEFLLIVELVFLNIYIPSIFTLMSLYPHKLFPYKFLVVFLALHSFYSVNFYFSWFALPEYYLALQSVVPFGFGLIASQIQVKRSLHDPIERTVSRIIQLSMTLPFVPIILLHILPIAFGQEPWLNKNFAQILGGTSFIGLAIGILRFRLFEVEYWWFKSWLWLLGGCVVVLVDLLLIGLLNTPQLYALGLSVVLTGFLYFPLRQWLLGKWMPLENQSLQDFLALFSTSLAAADSSEAFEQGWQALLQARFAPQHLTRQVATLTQPQLEGNGLSLRVPALTSAAVYQLSGKQMASRLFNKADVKTVTALLDIARMARNASDAREQAVREERERLLHDLNATVGAKLRRLADDLPEAEHREATEDALQALDATVKLSLQADPFSLQAHLQAWQVEIAHRTAAAAVQLDWQVDDGLQQGELSSKQALELTQFLREAVTNALKHAQPSRLTVRFAREAGSLQVSISNDGKIQPPDTWQAGTGMSGMAARMRTLHGEWHIQHLAPQGYVRLDALIPLLRYE</sequence>
<dbReference type="PANTHER" id="PTHR24421:SF10">
    <property type="entry name" value="NITRATE_NITRITE SENSOR PROTEIN NARQ"/>
    <property type="match status" value="1"/>
</dbReference>
<dbReference type="InterPro" id="IPR050482">
    <property type="entry name" value="Sensor_HK_TwoCompSys"/>
</dbReference>
<dbReference type="InterPro" id="IPR036890">
    <property type="entry name" value="HATPase_C_sf"/>
</dbReference>
<dbReference type="EC" id="2.7.13.3" evidence="2"/>
<dbReference type="AlphaFoldDB" id="A0A1H4D233"/>
<dbReference type="Proteomes" id="UP000199397">
    <property type="component" value="Unassembled WGS sequence"/>
</dbReference>
<proteinExistence type="predicted"/>
<dbReference type="Gene3D" id="3.30.565.10">
    <property type="entry name" value="Histidine kinase-like ATPase, C-terminal domain"/>
    <property type="match status" value="1"/>
</dbReference>
<protein>
    <recommendedName>
        <fullName evidence="2">histidine kinase</fullName>
        <ecNumber evidence="2">2.7.13.3</ecNumber>
    </recommendedName>
</protein>
<accession>A0A1H4D233</accession>
<dbReference type="RefSeq" id="WP_093068429.1">
    <property type="nucleotide sequence ID" value="NZ_FNQP01000011.1"/>
</dbReference>
<gene>
    <name evidence="7" type="ORF">SAMN05660964_02112</name>
</gene>
<keyword evidence="6" id="KW-0812">Transmembrane</keyword>
<keyword evidence="3" id="KW-0808">Transferase</keyword>
<evidence type="ECO:0000256" key="5">
    <source>
        <dbReference type="ARBA" id="ARBA00023012"/>
    </source>
</evidence>
<feature type="transmembrane region" description="Helical" evidence="6">
    <location>
        <begin position="213"/>
        <end position="233"/>
    </location>
</feature>
<name>A0A1H4D233_9GAMM</name>
<feature type="transmembrane region" description="Helical" evidence="6">
    <location>
        <begin position="306"/>
        <end position="326"/>
    </location>
</feature>
<evidence type="ECO:0000256" key="1">
    <source>
        <dbReference type="ARBA" id="ARBA00000085"/>
    </source>
</evidence>
<evidence type="ECO:0000256" key="3">
    <source>
        <dbReference type="ARBA" id="ARBA00022679"/>
    </source>
</evidence>
<keyword evidence="8" id="KW-1185">Reference proteome</keyword>
<keyword evidence="6" id="KW-0472">Membrane</keyword>
<evidence type="ECO:0000256" key="4">
    <source>
        <dbReference type="ARBA" id="ARBA00022777"/>
    </source>
</evidence>
<evidence type="ECO:0000256" key="2">
    <source>
        <dbReference type="ARBA" id="ARBA00012438"/>
    </source>
</evidence>
<feature type="transmembrane region" description="Helical" evidence="6">
    <location>
        <begin position="150"/>
        <end position="172"/>
    </location>
</feature>
<keyword evidence="4 7" id="KW-0418">Kinase</keyword>
<feature type="transmembrane region" description="Helical" evidence="6">
    <location>
        <begin position="338"/>
        <end position="357"/>
    </location>
</feature>
<dbReference type="OrthoDB" id="9797605at2"/>
<dbReference type="SUPFAM" id="SSF55874">
    <property type="entry name" value="ATPase domain of HSP90 chaperone/DNA topoisomerase II/histidine kinase"/>
    <property type="match status" value="1"/>
</dbReference>
<dbReference type="GO" id="GO:0000160">
    <property type="term" value="P:phosphorelay signal transduction system"/>
    <property type="evidence" value="ECO:0007669"/>
    <property type="project" value="UniProtKB-KW"/>
</dbReference>